<dbReference type="EMBL" id="BAABHS010000036">
    <property type="protein sequence ID" value="GAA4988692.1"/>
    <property type="molecule type" value="Genomic_DNA"/>
</dbReference>
<feature type="compositionally biased region" description="Polar residues" evidence="1">
    <location>
        <begin position="103"/>
        <end position="117"/>
    </location>
</feature>
<keyword evidence="4" id="KW-1185">Reference proteome</keyword>
<evidence type="ECO:0000313" key="3">
    <source>
        <dbReference type="EMBL" id="GAA4988692.1"/>
    </source>
</evidence>
<dbReference type="PROSITE" id="PS51257">
    <property type="entry name" value="PROKAR_LIPOPROTEIN"/>
    <property type="match status" value="1"/>
</dbReference>
<sequence length="172" mass="16952">MNRLLAFSAGAVAVAALAAGCGSSSSSSSSSSPTPSAATSAAGLHTANSQYGEILVNGSGRTLYLLTADAGTTSNCYGECASIWPPDTQVNAPASGQADASKVGSTPRNDSSSQVTYNGHPVYTYAQDAKPGDVNGQGLNTFGGTWWVLDAHGNPVTTVPSPSGGSSGGGGY</sequence>
<organism evidence="3 4">
    <name type="scientific">Yinghuangia aomiensis</name>
    <dbReference type="NCBI Taxonomy" id="676205"/>
    <lineage>
        <taxon>Bacteria</taxon>
        <taxon>Bacillati</taxon>
        <taxon>Actinomycetota</taxon>
        <taxon>Actinomycetes</taxon>
        <taxon>Kitasatosporales</taxon>
        <taxon>Streptomycetaceae</taxon>
        <taxon>Yinghuangia</taxon>
    </lineage>
</organism>
<proteinExistence type="predicted"/>
<dbReference type="Proteomes" id="UP001500466">
    <property type="component" value="Unassembled WGS sequence"/>
</dbReference>
<keyword evidence="2" id="KW-0732">Signal</keyword>
<evidence type="ECO:0000313" key="4">
    <source>
        <dbReference type="Proteomes" id="UP001500466"/>
    </source>
</evidence>
<name>A0ABP9I5R0_9ACTN</name>
<evidence type="ECO:0000256" key="2">
    <source>
        <dbReference type="SAM" id="SignalP"/>
    </source>
</evidence>
<comment type="caution">
    <text evidence="3">The sequence shown here is derived from an EMBL/GenBank/DDBJ whole genome shotgun (WGS) entry which is preliminary data.</text>
</comment>
<dbReference type="InterPro" id="IPR005297">
    <property type="entry name" value="Lipoprotein_repeat"/>
</dbReference>
<feature type="region of interest" description="Disordered" evidence="1">
    <location>
        <begin position="91"/>
        <end position="118"/>
    </location>
</feature>
<dbReference type="PANTHER" id="PTHR39335">
    <property type="entry name" value="BLL4220 PROTEIN"/>
    <property type="match status" value="1"/>
</dbReference>
<dbReference type="PANTHER" id="PTHR39335:SF1">
    <property type="entry name" value="BLL4220 PROTEIN"/>
    <property type="match status" value="1"/>
</dbReference>
<protein>
    <recommendedName>
        <fullName evidence="5">Lipoprotein with Yx(FWY)xxD motif</fullName>
    </recommendedName>
</protein>
<accession>A0ABP9I5R0</accession>
<reference evidence="4" key="1">
    <citation type="journal article" date="2019" name="Int. J. Syst. Evol. Microbiol.">
        <title>The Global Catalogue of Microorganisms (GCM) 10K type strain sequencing project: providing services to taxonomists for standard genome sequencing and annotation.</title>
        <authorList>
            <consortium name="The Broad Institute Genomics Platform"/>
            <consortium name="The Broad Institute Genome Sequencing Center for Infectious Disease"/>
            <person name="Wu L."/>
            <person name="Ma J."/>
        </authorList>
    </citation>
    <scope>NUCLEOTIDE SEQUENCE [LARGE SCALE GENOMIC DNA]</scope>
    <source>
        <strain evidence="4">JCM 17986</strain>
    </source>
</reference>
<feature type="chain" id="PRO_5046535277" description="Lipoprotein with Yx(FWY)xxD motif" evidence="2">
    <location>
        <begin position="19"/>
        <end position="172"/>
    </location>
</feature>
<dbReference type="RefSeq" id="WP_345679804.1">
    <property type="nucleotide sequence ID" value="NZ_BAABHS010000036.1"/>
</dbReference>
<gene>
    <name evidence="3" type="ORF">GCM10023205_69610</name>
</gene>
<feature type="signal peptide" evidence="2">
    <location>
        <begin position="1"/>
        <end position="18"/>
    </location>
</feature>
<dbReference type="Pfam" id="PF03640">
    <property type="entry name" value="Lipoprotein_15"/>
    <property type="match status" value="2"/>
</dbReference>
<evidence type="ECO:0000256" key="1">
    <source>
        <dbReference type="SAM" id="MobiDB-lite"/>
    </source>
</evidence>
<evidence type="ECO:0008006" key="5">
    <source>
        <dbReference type="Google" id="ProtNLM"/>
    </source>
</evidence>